<dbReference type="GO" id="GO:0004674">
    <property type="term" value="F:protein serine/threonine kinase activity"/>
    <property type="evidence" value="ECO:0007669"/>
    <property type="project" value="UniProtKB-KW"/>
</dbReference>
<keyword evidence="3" id="KW-0808">Transferase</keyword>
<evidence type="ECO:0000256" key="3">
    <source>
        <dbReference type="ARBA" id="ARBA00022679"/>
    </source>
</evidence>
<name>A0A3G5AB09_9VIRU</name>
<dbReference type="EMBL" id="MK072404">
    <property type="protein sequence ID" value="AYV84322.1"/>
    <property type="molecule type" value="Genomic_DNA"/>
</dbReference>
<dbReference type="SUPFAM" id="SSF56112">
    <property type="entry name" value="Protein kinase-like (PK-like)"/>
    <property type="match status" value="1"/>
</dbReference>
<keyword evidence="7" id="KW-0175">Coiled coil</keyword>
<dbReference type="PROSITE" id="PS50011">
    <property type="entry name" value="PROTEIN_KINASE_DOM"/>
    <property type="match status" value="1"/>
</dbReference>
<dbReference type="Pfam" id="PF00069">
    <property type="entry name" value="Pkinase"/>
    <property type="match status" value="1"/>
</dbReference>
<dbReference type="InterPro" id="IPR050339">
    <property type="entry name" value="CC_SR_Kinase"/>
</dbReference>
<reference evidence="9" key="1">
    <citation type="submission" date="2018-10" db="EMBL/GenBank/DDBJ databases">
        <title>Hidden diversity of soil giant viruses.</title>
        <authorList>
            <person name="Schulz F."/>
            <person name="Alteio L."/>
            <person name="Goudeau D."/>
            <person name="Ryan E.M."/>
            <person name="Malmstrom R.R."/>
            <person name="Blanchard J."/>
            <person name="Woyke T."/>
        </authorList>
    </citation>
    <scope>NUCLEOTIDE SEQUENCE</scope>
    <source>
        <strain evidence="9">HYV1</strain>
    </source>
</reference>
<gene>
    <name evidence="9" type="ORF">Hyperionvirus22_23</name>
</gene>
<evidence type="ECO:0000256" key="1">
    <source>
        <dbReference type="ARBA" id="ARBA00012513"/>
    </source>
</evidence>
<evidence type="ECO:0000256" key="2">
    <source>
        <dbReference type="ARBA" id="ARBA00022527"/>
    </source>
</evidence>
<keyword evidence="6" id="KW-0067">ATP-binding</keyword>
<evidence type="ECO:0000256" key="5">
    <source>
        <dbReference type="ARBA" id="ARBA00022777"/>
    </source>
</evidence>
<dbReference type="PANTHER" id="PTHR11042:SF160">
    <property type="entry name" value="EUKARYOTIC TRANSLATION INITIATION FACTOR 2-ALPHA KINASE 1"/>
    <property type="match status" value="1"/>
</dbReference>
<evidence type="ECO:0000313" key="9">
    <source>
        <dbReference type="EMBL" id="AYV84322.1"/>
    </source>
</evidence>
<keyword evidence="4" id="KW-0547">Nucleotide-binding</keyword>
<dbReference type="GO" id="GO:0005524">
    <property type="term" value="F:ATP binding"/>
    <property type="evidence" value="ECO:0007669"/>
    <property type="project" value="UniProtKB-KW"/>
</dbReference>
<keyword evidence="5 9" id="KW-0418">Kinase</keyword>
<dbReference type="GO" id="GO:0006950">
    <property type="term" value="P:response to stress"/>
    <property type="evidence" value="ECO:0007669"/>
    <property type="project" value="UniProtKB-ARBA"/>
</dbReference>
<dbReference type="GO" id="GO:0006796">
    <property type="term" value="P:phosphate-containing compound metabolic process"/>
    <property type="evidence" value="ECO:0007669"/>
    <property type="project" value="UniProtKB-ARBA"/>
</dbReference>
<feature type="coiled-coil region" evidence="7">
    <location>
        <begin position="239"/>
        <end position="273"/>
    </location>
</feature>
<dbReference type="SMART" id="SM00220">
    <property type="entry name" value="S_TKc"/>
    <property type="match status" value="1"/>
</dbReference>
<evidence type="ECO:0000256" key="4">
    <source>
        <dbReference type="ARBA" id="ARBA00022741"/>
    </source>
</evidence>
<accession>A0A3G5AB09</accession>
<evidence type="ECO:0000256" key="6">
    <source>
        <dbReference type="ARBA" id="ARBA00022840"/>
    </source>
</evidence>
<keyword evidence="2" id="KW-0723">Serine/threonine-protein kinase</keyword>
<dbReference type="Gene3D" id="1.10.510.10">
    <property type="entry name" value="Transferase(Phosphotransferase) domain 1"/>
    <property type="match status" value="1"/>
</dbReference>
<dbReference type="InterPro" id="IPR011009">
    <property type="entry name" value="Kinase-like_dom_sf"/>
</dbReference>
<sequence>MAFGFIHEVCPYLLEYPRAASGCIDEKCGFAHTEREYRGGKGMFEDMFRRKVELFKFTYEDFGRWLELRNDNRKKVTKFVSEGDLDSFREVPFFASVLGEQGRILRRRIIGMRERVYEERRGVIEEKKRKVVEKKRMEEEMRREEEVRLMMGVEEEDRIRVAFEAERVRVRRARERRLVANKGVMELNEVRRVKNEVRRVEEYERERRRLVEKEGEKYLERIRKRRDIENKKGDILEEIGFMDQEIRDAEIDVKRLDEKVKALREGIREKEGLRGELKLNCVKCDRDLEIFDEKEIEEENVGFDVSCLDDWCEKLMKKKGVGEIICAWVVDAKIVISLPSITSRYAGVGAYGSVYRVEREGGIVLAEKCTTSYVAELEKEYKNRLMLGGEVLEGVVTHIGYVYAKIYMRFYKYNLLELGRKLGVMEKMKLMPYVLKQLVVGLKYIQEKEHFHNDIKPGNILVNYDLKDLSTLEVVLGDLGSMALRGKDAPRTRLYEAPEQMTGNFTSSRSDVYALGSSVLEFVVGDYQMGRYRNNMDNLPKDFALRSLILKMVDVNLGNRPYVGDILESLVRMKY</sequence>
<evidence type="ECO:0000259" key="8">
    <source>
        <dbReference type="PROSITE" id="PS50011"/>
    </source>
</evidence>
<evidence type="ECO:0000256" key="7">
    <source>
        <dbReference type="SAM" id="Coils"/>
    </source>
</evidence>
<dbReference type="EC" id="2.7.11.1" evidence="1"/>
<feature type="domain" description="Protein kinase" evidence="8">
    <location>
        <begin position="340"/>
        <end position="575"/>
    </location>
</feature>
<dbReference type="InterPro" id="IPR000719">
    <property type="entry name" value="Prot_kinase_dom"/>
</dbReference>
<dbReference type="PANTHER" id="PTHR11042">
    <property type="entry name" value="EUKARYOTIC TRANSLATION INITIATION FACTOR 2-ALPHA KINASE EIF2-ALPHA KINASE -RELATED"/>
    <property type="match status" value="1"/>
</dbReference>
<organism evidence="9">
    <name type="scientific">Hyperionvirus sp</name>
    <dbReference type="NCBI Taxonomy" id="2487770"/>
    <lineage>
        <taxon>Viruses</taxon>
        <taxon>Varidnaviria</taxon>
        <taxon>Bamfordvirae</taxon>
        <taxon>Nucleocytoviricota</taxon>
        <taxon>Megaviricetes</taxon>
        <taxon>Imitervirales</taxon>
        <taxon>Mimiviridae</taxon>
        <taxon>Klosneuvirinae</taxon>
    </lineage>
</organism>
<protein>
    <recommendedName>
        <fullName evidence="1">non-specific serine/threonine protein kinase</fullName>
        <ecNumber evidence="1">2.7.11.1</ecNumber>
    </recommendedName>
</protein>
<proteinExistence type="predicted"/>